<comment type="caution">
    <text evidence="3">The sequence shown here is derived from an EMBL/GenBank/DDBJ whole genome shotgun (WGS) entry which is preliminary data.</text>
</comment>
<reference evidence="3 4" key="1">
    <citation type="submission" date="2018-03" db="EMBL/GenBank/DDBJ databases">
        <title>The draft genome of Zobellella taiwanensis JCM 13381.</title>
        <authorList>
            <person name="Liu L."/>
            <person name="Li L."/>
            <person name="Wang T."/>
            <person name="Zhang X."/>
            <person name="Liang L."/>
        </authorList>
    </citation>
    <scope>NUCLEOTIDE SEQUENCE [LARGE SCALE GENOMIC DNA]</scope>
    <source>
        <strain evidence="3 4">JCM 13381</strain>
    </source>
</reference>
<feature type="chain" id="PRO_5015124532" evidence="1">
    <location>
        <begin position="20"/>
        <end position="346"/>
    </location>
</feature>
<dbReference type="SUPFAM" id="SSF53474">
    <property type="entry name" value="alpha/beta-Hydrolases"/>
    <property type="match status" value="1"/>
</dbReference>
<dbReference type="Proteomes" id="UP000242181">
    <property type="component" value="Unassembled WGS sequence"/>
</dbReference>
<dbReference type="InterPro" id="IPR029058">
    <property type="entry name" value="AB_hydrolase_fold"/>
</dbReference>
<sequence length="346" mass="38108">MLGRLLLLGICLFMNTAIASAPRLTTETELAGLGLDGLDRFWQQQAEQGHFAGHDGLSLPYARLASTAHDKAVILVNGRTESYLKYQELARDLFRNGYDVYLYDHRGQGLAPRLLPDPLMGHVPAFNHYVRDLEQFVQQVVLPTAPPRRYLLAHSMGGTISALWLADTRVRLQAAALSSPMMGIYLGPLPRWLADSLVAALGTGCRWLGKPACYAPGQGDYEETPFADNELTHSELRYRLFRELYRTRPELQLGGVSLQWLAEGLAAGDAAIARAGRIGTPLLVLQAGADVVVDNQAQRDFCRALGHCRGGEPLVIAGAAHELFIEQDSQRNQALEAVLSFFEQYP</sequence>
<name>A0A2P7QXN5_9GAMM</name>
<dbReference type="Gene3D" id="3.40.50.1820">
    <property type="entry name" value="alpha/beta hydrolase"/>
    <property type="match status" value="1"/>
</dbReference>
<accession>A0A2P7QXN5</accession>
<feature type="signal peptide" evidence="1">
    <location>
        <begin position="1"/>
        <end position="19"/>
    </location>
</feature>
<dbReference type="InterPro" id="IPR022742">
    <property type="entry name" value="Hydrolase_4"/>
</dbReference>
<dbReference type="OrthoDB" id="9788260at2"/>
<keyword evidence="1" id="KW-0732">Signal</keyword>
<dbReference type="RefSeq" id="WP_106453318.1">
    <property type="nucleotide sequence ID" value="NZ_PXYH01000010.1"/>
</dbReference>
<evidence type="ECO:0000313" key="3">
    <source>
        <dbReference type="EMBL" id="PSJ42726.1"/>
    </source>
</evidence>
<keyword evidence="4" id="KW-1185">Reference proteome</keyword>
<dbReference type="PANTHER" id="PTHR11614">
    <property type="entry name" value="PHOSPHOLIPASE-RELATED"/>
    <property type="match status" value="1"/>
</dbReference>
<dbReference type="Pfam" id="PF12146">
    <property type="entry name" value="Hydrolase_4"/>
    <property type="match status" value="1"/>
</dbReference>
<protein>
    <submittedName>
        <fullName evidence="3">Lysophospholipase</fullName>
    </submittedName>
</protein>
<gene>
    <name evidence="3" type="ORF">C7I36_08625</name>
</gene>
<organism evidence="3 4">
    <name type="scientific">Zobellella taiwanensis</name>
    <dbReference type="NCBI Taxonomy" id="347535"/>
    <lineage>
        <taxon>Bacteria</taxon>
        <taxon>Pseudomonadati</taxon>
        <taxon>Pseudomonadota</taxon>
        <taxon>Gammaproteobacteria</taxon>
        <taxon>Aeromonadales</taxon>
        <taxon>Aeromonadaceae</taxon>
        <taxon>Zobellella</taxon>
    </lineage>
</organism>
<dbReference type="EMBL" id="PXYH01000010">
    <property type="protein sequence ID" value="PSJ42726.1"/>
    <property type="molecule type" value="Genomic_DNA"/>
</dbReference>
<dbReference type="AlphaFoldDB" id="A0A2P7QXN5"/>
<proteinExistence type="predicted"/>
<evidence type="ECO:0000259" key="2">
    <source>
        <dbReference type="Pfam" id="PF12146"/>
    </source>
</evidence>
<evidence type="ECO:0000256" key="1">
    <source>
        <dbReference type="SAM" id="SignalP"/>
    </source>
</evidence>
<dbReference type="InterPro" id="IPR051044">
    <property type="entry name" value="MAG_DAG_Lipase"/>
</dbReference>
<evidence type="ECO:0000313" key="4">
    <source>
        <dbReference type="Proteomes" id="UP000242181"/>
    </source>
</evidence>
<feature type="domain" description="Serine aminopeptidase S33" evidence="2">
    <location>
        <begin position="69"/>
        <end position="328"/>
    </location>
</feature>